<organism evidence="1 2">
    <name type="scientific">Ancylostoma ceylanicum</name>
    <dbReference type="NCBI Taxonomy" id="53326"/>
    <lineage>
        <taxon>Eukaryota</taxon>
        <taxon>Metazoa</taxon>
        <taxon>Ecdysozoa</taxon>
        <taxon>Nematoda</taxon>
        <taxon>Chromadorea</taxon>
        <taxon>Rhabditida</taxon>
        <taxon>Rhabditina</taxon>
        <taxon>Rhabditomorpha</taxon>
        <taxon>Strongyloidea</taxon>
        <taxon>Ancylostomatidae</taxon>
        <taxon>Ancylostomatinae</taxon>
        <taxon>Ancylostoma</taxon>
    </lineage>
</organism>
<reference evidence="2" key="1">
    <citation type="journal article" date="2015" name="Nat. Genet.">
        <title>The genome and transcriptome of the zoonotic hookworm Ancylostoma ceylanicum identify infection-specific gene families.</title>
        <authorList>
            <person name="Schwarz E.M."/>
            <person name="Hu Y."/>
            <person name="Antoshechkin I."/>
            <person name="Miller M.M."/>
            <person name="Sternberg P.W."/>
            <person name="Aroian R.V."/>
        </authorList>
    </citation>
    <scope>NUCLEOTIDE SEQUENCE</scope>
    <source>
        <strain evidence="2">HY135</strain>
    </source>
</reference>
<gene>
    <name evidence="1" type="primary">Acey_s0126.g1307</name>
    <name evidence="1" type="ORF">Y032_0126g1307</name>
</gene>
<dbReference type="EMBL" id="JARK01001462">
    <property type="protein sequence ID" value="EYB98924.1"/>
    <property type="molecule type" value="Genomic_DNA"/>
</dbReference>
<evidence type="ECO:0000313" key="2">
    <source>
        <dbReference type="Proteomes" id="UP000024635"/>
    </source>
</evidence>
<name>A0A016T8I1_9BILA</name>
<sequence>MDHLAKILAGKDKRTPLGPIKMRGMSVTACQKQQNRAAAVLLSGCAISLLGKTEQPRRRDRDCILKTGQGGNAKALLFVVQRRNCNSMQNYSTAVISGADCLCR</sequence>
<comment type="caution">
    <text evidence="1">The sequence shown here is derived from an EMBL/GenBank/DDBJ whole genome shotgun (WGS) entry which is preliminary data.</text>
</comment>
<proteinExistence type="predicted"/>
<dbReference type="AlphaFoldDB" id="A0A016T8I1"/>
<accession>A0A016T8I1</accession>
<evidence type="ECO:0000313" key="1">
    <source>
        <dbReference type="EMBL" id="EYB98924.1"/>
    </source>
</evidence>
<dbReference type="Proteomes" id="UP000024635">
    <property type="component" value="Unassembled WGS sequence"/>
</dbReference>
<keyword evidence="2" id="KW-1185">Reference proteome</keyword>
<protein>
    <submittedName>
        <fullName evidence="1">Uncharacterized protein</fullName>
    </submittedName>
</protein>